<evidence type="ECO:0000256" key="1">
    <source>
        <dbReference type="SAM" id="SignalP"/>
    </source>
</evidence>
<comment type="caution">
    <text evidence="2">The sequence shown here is derived from an EMBL/GenBank/DDBJ whole genome shotgun (WGS) entry which is preliminary data.</text>
</comment>
<feature type="chain" id="PRO_5047026306" description="Small secreted protein" evidence="1">
    <location>
        <begin position="25"/>
        <end position="169"/>
    </location>
</feature>
<keyword evidence="1" id="KW-0732">Signal</keyword>
<sequence length="169" mass="17322">MNRRVLATALLAATMMAFGGAAQAATTAKATGKLGKDPGPLTQSRCDAMAYSIDLLNQWAQGTKDPAAAKRFLTSADTVRTVGEWRGCKITTTGSGASARTVATATGRSNFPGMKPATQAECNGFAAVLDSMEEGANAVKEDFGKKAISSAQFVVASTGEAKGCTFQSA</sequence>
<feature type="signal peptide" evidence="1">
    <location>
        <begin position="1"/>
        <end position="24"/>
    </location>
</feature>
<name>A0ABV3GTW8_MICGL</name>
<evidence type="ECO:0000313" key="3">
    <source>
        <dbReference type="Proteomes" id="UP001551675"/>
    </source>
</evidence>
<proteinExistence type="predicted"/>
<gene>
    <name evidence="2" type="ORF">AB0I59_41340</name>
</gene>
<evidence type="ECO:0000313" key="2">
    <source>
        <dbReference type="EMBL" id="MEV0975075.1"/>
    </source>
</evidence>
<organism evidence="2 3">
    <name type="scientific">Microtetraspora glauca</name>
    <dbReference type="NCBI Taxonomy" id="1996"/>
    <lineage>
        <taxon>Bacteria</taxon>
        <taxon>Bacillati</taxon>
        <taxon>Actinomycetota</taxon>
        <taxon>Actinomycetes</taxon>
        <taxon>Streptosporangiales</taxon>
        <taxon>Streptosporangiaceae</taxon>
        <taxon>Microtetraspora</taxon>
    </lineage>
</organism>
<accession>A0ABV3GTW8</accession>
<dbReference type="Proteomes" id="UP001551675">
    <property type="component" value="Unassembled WGS sequence"/>
</dbReference>
<reference evidence="2 3" key="1">
    <citation type="submission" date="2024-06" db="EMBL/GenBank/DDBJ databases">
        <title>The Natural Products Discovery Center: Release of the First 8490 Sequenced Strains for Exploring Actinobacteria Biosynthetic Diversity.</title>
        <authorList>
            <person name="Kalkreuter E."/>
            <person name="Kautsar S.A."/>
            <person name="Yang D."/>
            <person name="Bader C.D."/>
            <person name="Teijaro C.N."/>
            <person name="Fluegel L."/>
            <person name="Davis C.M."/>
            <person name="Simpson J.R."/>
            <person name="Lauterbach L."/>
            <person name="Steele A.D."/>
            <person name="Gui C."/>
            <person name="Meng S."/>
            <person name="Li G."/>
            <person name="Viehrig K."/>
            <person name="Ye F."/>
            <person name="Su P."/>
            <person name="Kiefer A.F."/>
            <person name="Nichols A."/>
            <person name="Cepeda A.J."/>
            <person name="Yan W."/>
            <person name="Fan B."/>
            <person name="Jiang Y."/>
            <person name="Adhikari A."/>
            <person name="Zheng C.-J."/>
            <person name="Schuster L."/>
            <person name="Cowan T.M."/>
            <person name="Smanski M.J."/>
            <person name="Chevrette M.G."/>
            <person name="De Carvalho L.P.S."/>
            <person name="Shen B."/>
        </authorList>
    </citation>
    <scope>NUCLEOTIDE SEQUENCE [LARGE SCALE GENOMIC DNA]</scope>
    <source>
        <strain evidence="2 3">NPDC050100</strain>
    </source>
</reference>
<keyword evidence="3" id="KW-1185">Reference proteome</keyword>
<evidence type="ECO:0008006" key="4">
    <source>
        <dbReference type="Google" id="ProtNLM"/>
    </source>
</evidence>
<protein>
    <recommendedName>
        <fullName evidence="4">Small secreted protein</fullName>
    </recommendedName>
</protein>
<dbReference type="EMBL" id="JBFALK010000042">
    <property type="protein sequence ID" value="MEV0975075.1"/>
    <property type="molecule type" value="Genomic_DNA"/>
</dbReference>
<dbReference type="RefSeq" id="WP_061260998.1">
    <property type="nucleotide sequence ID" value="NZ_JBFALK010000042.1"/>
</dbReference>